<feature type="transmembrane region" description="Helical" evidence="1">
    <location>
        <begin position="6"/>
        <end position="28"/>
    </location>
</feature>
<evidence type="ECO:0000313" key="3">
    <source>
        <dbReference type="Proteomes" id="UP000194221"/>
    </source>
</evidence>
<feature type="transmembrane region" description="Helical" evidence="1">
    <location>
        <begin position="40"/>
        <end position="58"/>
    </location>
</feature>
<dbReference type="InParanoid" id="A0A1Y2PE88"/>
<dbReference type="STRING" id="1635173.WH52_03515"/>
<sequence length="189" mass="22291">MNILLSYVLILIVILLILFGIIYLSFWIPKKLGNRKLGIIISRILTLVVVLLILSFVFDDYLFFKSDVKKYLSEHKIELNDDFKILHNENGGVRDYYHKFEIEISDLDKERLIEQIKSADNFTDTISGHFYFPQEKERFIGKLSTINYEKPREFKIEYFKPNGKGIAPTYRIISISKLDNKLVFEDIID</sequence>
<reference evidence="2 3" key="1">
    <citation type="submission" date="2015-03" db="EMBL/GenBank/DDBJ databases">
        <title>Genome sequence of Tenacibaculum sp. S2-2, isolated from intestinal microbiota of sea cucumber, Apostichopus japonicas.</title>
        <authorList>
            <person name="Shao Z."/>
            <person name="Wang L."/>
            <person name="Li X."/>
        </authorList>
    </citation>
    <scope>NUCLEOTIDE SEQUENCE [LARGE SCALE GENOMIC DNA]</scope>
    <source>
        <strain evidence="2 3">S2-2</strain>
    </source>
</reference>
<accession>A0A1Y2PE88</accession>
<organism evidence="2 3">
    <name type="scientific">Tenacibaculum holothuriorum</name>
    <dbReference type="NCBI Taxonomy" id="1635173"/>
    <lineage>
        <taxon>Bacteria</taxon>
        <taxon>Pseudomonadati</taxon>
        <taxon>Bacteroidota</taxon>
        <taxon>Flavobacteriia</taxon>
        <taxon>Flavobacteriales</taxon>
        <taxon>Flavobacteriaceae</taxon>
        <taxon>Tenacibaculum</taxon>
    </lineage>
</organism>
<keyword evidence="1" id="KW-0812">Transmembrane</keyword>
<keyword evidence="1" id="KW-0472">Membrane</keyword>
<gene>
    <name evidence="2" type="ORF">WH52_03515</name>
</gene>
<evidence type="ECO:0000313" key="2">
    <source>
        <dbReference type="EMBL" id="OSY88755.1"/>
    </source>
</evidence>
<keyword evidence="3" id="KW-1185">Reference proteome</keyword>
<dbReference type="AlphaFoldDB" id="A0A1Y2PE88"/>
<evidence type="ECO:0000256" key="1">
    <source>
        <dbReference type="SAM" id="Phobius"/>
    </source>
</evidence>
<comment type="caution">
    <text evidence="2">The sequence shown here is derived from an EMBL/GenBank/DDBJ whole genome shotgun (WGS) entry which is preliminary data.</text>
</comment>
<proteinExistence type="predicted"/>
<dbReference type="Proteomes" id="UP000194221">
    <property type="component" value="Unassembled WGS sequence"/>
</dbReference>
<name>A0A1Y2PE88_9FLAO</name>
<dbReference type="EMBL" id="LAPZ01000002">
    <property type="protein sequence ID" value="OSY88755.1"/>
    <property type="molecule type" value="Genomic_DNA"/>
</dbReference>
<keyword evidence="1" id="KW-1133">Transmembrane helix</keyword>
<protein>
    <submittedName>
        <fullName evidence="2">Uncharacterized protein</fullName>
    </submittedName>
</protein>